<dbReference type="Gene3D" id="1.10.260.40">
    <property type="entry name" value="lambda repressor-like DNA-binding domains"/>
    <property type="match status" value="1"/>
</dbReference>
<organism evidence="3 4">
    <name type="scientific">Nocardia mexicana</name>
    <dbReference type="NCBI Taxonomy" id="279262"/>
    <lineage>
        <taxon>Bacteria</taxon>
        <taxon>Bacillati</taxon>
        <taxon>Actinomycetota</taxon>
        <taxon>Actinomycetes</taxon>
        <taxon>Mycobacteriales</taxon>
        <taxon>Nocardiaceae</taxon>
        <taxon>Nocardia</taxon>
    </lineage>
</organism>
<gene>
    <name evidence="3" type="ORF">DFR68_104187</name>
</gene>
<feature type="domain" description="HTH cro/C1-type" evidence="2">
    <location>
        <begin position="25"/>
        <end position="97"/>
    </location>
</feature>
<dbReference type="GO" id="GO:0003677">
    <property type="term" value="F:DNA binding"/>
    <property type="evidence" value="ECO:0007669"/>
    <property type="project" value="InterPro"/>
</dbReference>
<keyword evidence="4" id="KW-1185">Reference proteome</keyword>
<comment type="caution">
    <text evidence="3">The sequence shown here is derived from an EMBL/GenBank/DDBJ whole genome shotgun (WGS) entry which is preliminary data.</text>
</comment>
<dbReference type="InterPro" id="IPR010982">
    <property type="entry name" value="Lambda_DNA-bd_dom_sf"/>
</dbReference>
<evidence type="ECO:0000313" key="3">
    <source>
        <dbReference type="EMBL" id="RDI51703.1"/>
    </source>
</evidence>
<feature type="region of interest" description="Disordered" evidence="1">
    <location>
        <begin position="31"/>
        <end position="52"/>
    </location>
</feature>
<dbReference type="EMBL" id="QQAZ01000004">
    <property type="protein sequence ID" value="RDI51703.1"/>
    <property type="molecule type" value="Genomic_DNA"/>
</dbReference>
<evidence type="ECO:0000259" key="2">
    <source>
        <dbReference type="SMART" id="SM00530"/>
    </source>
</evidence>
<evidence type="ECO:0000256" key="1">
    <source>
        <dbReference type="SAM" id="MobiDB-lite"/>
    </source>
</evidence>
<dbReference type="Pfam" id="PF17765">
    <property type="entry name" value="MLTR_LBD"/>
    <property type="match status" value="1"/>
</dbReference>
<dbReference type="RefSeq" id="WP_068014781.1">
    <property type="nucleotide sequence ID" value="NZ_QQAZ01000004.1"/>
</dbReference>
<dbReference type="SMART" id="SM00530">
    <property type="entry name" value="HTH_XRE"/>
    <property type="match status" value="1"/>
</dbReference>
<dbReference type="InterPro" id="IPR001387">
    <property type="entry name" value="Cro/C1-type_HTH"/>
</dbReference>
<dbReference type="SUPFAM" id="SSF47413">
    <property type="entry name" value="lambda repressor-like DNA-binding domains"/>
    <property type="match status" value="1"/>
</dbReference>
<sequence>MTEHGAASGPAGASGHQRRAELGSFLRARRNQLDPTAVGLPPAGPRRRGGLRREEVATLSGVSATWYTWLEQGRDIQPSRQVLDALARTLRLTTTEHSYILSLAGYAPLHESADATTASAPTHVQHLLDALDFPAYAIAPDWQISGWNRAYAELYPNVATVAPEDRNLLWLVFTDPYVRDLLPDWEVTSRRFLAEFRAEAGPRLGDLAHTPAIQRLLEASPEFRAGWHSHDIEGFASRERVFHHPERGELRYEHHRLAPADHPDLYLVIYTPVGGETL</sequence>
<reference evidence="3 4" key="1">
    <citation type="submission" date="2018-07" db="EMBL/GenBank/DDBJ databases">
        <title>Genomic Encyclopedia of Type Strains, Phase IV (KMG-IV): sequencing the most valuable type-strain genomes for metagenomic binning, comparative biology and taxonomic classification.</title>
        <authorList>
            <person name="Goeker M."/>
        </authorList>
    </citation>
    <scope>NUCLEOTIDE SEQUENCE [LARGE SCALE GENOMIC DNA]</scope>
    <source>
        <strain evidence="3 4">DSM 44952</strain>
    </source>
</reference>
<proteinExistence type="predicted"/>
<dbReference type="InterPro" id="IPR041413">
    <property type="entry name" value="MLTR_LBD"/>
</dbReference>
<protein>
    <submittedName>
        <fullName evidence="3">Helix-turn-helix protein</fullName>
    </submittedName>
</protein>
<dbReference type="Gene3D" id="3.30.450.180">
    <property type="match status" value="1"/>
</dbReference>
<dbReference type="AlphaFoldDB" id="A0A370H5P9"/>
<dbReference type="Pfam" id="PF13560">
    <property type="entry name" value="HTH_31"/>
    <property type="match status" value="1"/>
</dbReference>
<dbReference type="Proteomes" id="UP000255355">
    <property type="component" value="Unassembled WGS sequence"/>
</dbReference>
<name>A0A370H5P9_9NOCA</name>
<evidence type="ECO:0000313" key="4">
    <source>
        <dbReference type="Proteomes" id="UP000255355"/>
    </source>
</evidence>
<dbReference type="PANTHER" id="PTHR35010:SF2">
    <property type="entry name" value="BLL4672 PROTEIN"/>
    <property type="match status" value="1"/>
</dbReference>
<dbReference type="PANTHER" id="PTHR35010">
    <property type="entry name" value="BLL4672 PROTEIN-RELATED"/>
    <property type="match status" value="1"/>
</dbReference>
<dbReference type="OrthoDB" id="3608749at2"/>
<accession>A0A370H5P9</accession>
<dbReference type="CDD" id="cd00093">
    <property type="entry name" value="HTH_XRE"/>
    <property type="match status" value="1"/>
</dbReference>